<keyword evidence="7 11" id="KW-1133">Transmembrane helix</keyword>
<evidence type="ECO:0000256" key="3">
    <source>
        <dbReference type="ARBA" id="ARBA00021112"/>
    </source>
</evidence>
<dbReference type="PANTHER" id="PTHR30561">
    <property type="entry name" value="SMR FAMILY PROTON-DEPENDENT DRUG EFFLUX TRANSPORTER SUGE"/>
    <property type="match status" value="1"/>
</dbReference>
<comment type="similarity">
    <text evidence="9">Belongs to the drug/metabolite transporter (DMT) superfamily. Small multidrug resistance (SMR) (TC 2.A.7.1) family.</text>
</comment>
<feature type="transmembrane region" description="Helical" evidence="11">
    <location>
        <begin position="57"/>
        <end position="78"/>
    </location>
</feature>
<evidence type="ECO:0000256" key="10">
    <source>
        <dbReference type="SAM" id="MobiDB-lite"/>
    </source>
</evidence>
<comment type="subunit">
    <text evidence="2">Forms a complex with MdtI.</text>
</comment>
<name>A0ABY9QZY1_9BACT</name>
<dbReference type="InterPro" id="IPR045324">
    <property type="entry name" value="Small_multidrug_res"/>
</dbReference>
<feature type="region of interest" description="Disordered" evidence="10">
    <location>
        <begin position="110"/>
        <end position="135"/>
    </location>
</feature>
<keyword evidence="6 9" id="KW-0812">Transmembrane</keyword>
<feature type="transmembrane region" description="Helical" evidence="11">
    <location>
        <begin position="90"/>
        <end position="107"/>
    </location>
</feature>
<evidence type="ECO:0000256" key="11">
    <source>
        <dbReference type="SAM" id="Phobius"/>
    </source>
</evidence>
<sequence>MSNNIPWLFLSCSIVLEVAGTVIMKASQAAWPVPGMAAMYLLLGLSYWCLARAVTRVPVGVAYAVWEGAGLALITLAGSLMGERLTPSRMAALAAIFCGVLMVHHGTRHDAPRHARDGVTDPSGRPAQADRKVTP</sequence>
<dbReference type="EMBL" id="CP133659">
    <property type="protein sequence ID" value="WMW64293.1"/>
    <property type="molecule type" value="Genomic_DNA"/>
</dbReference>
<evidence type="ECO:0000313" key="12">
    <source>
        <dbReference type="EMBL" id="WMW64293.1"/>
    </source>
</evidence>
<dbReference type="PANTHER" id="PTHR30561:SF2">
    <property type="entry name" value="SPERMIDINE EXPORT PROTEIN MDTJ"/>
    <property type="match status" value="1"/>
</dbReference>
<feature type="transmembrane region" description="Helical" evidence="11">
    <location>
        <begin position="30"/>
        <end position="50"/>
    </location>
</feature>
<evidence type="ECO:0000256" key="2">
    <source>
        <dbReference type="ARBA" id="ARBA00011358"/>
    </source>
</evidence>
<organism evidence="12 13">
    <name type="scientific">Nitratidesulfovibrio liaohensis</name>
    <dbReference type="NCBI Taxonomy" id="2604158"/>
    <lineage>
        <taxon>Bacteria</taxon>
        <taxon>Pseudomonadati</taxon>
        <taxon>Thermodesulfobacteriota</taxon>
        <taxon>Desulfovibrionia</taxon>
        <taxon>Desulfovibrionales</taxon>
        <taxon>Desulfovibrionaceae</taxon>
        <taxon>Nitratidesulfovibrio</taxon>
    </lineage>
</organism>
<dbReference type="Pfam" id="PF00893">
    <property type="entry name" value="Multi_Drug_Res"/>
    <property type="match status" value="1"/>
</dbReference>
<dbReference type="InterPro" id="IPR000390">
    <property type="entry name" value="Small_drug/metabolite_transptr"/>
</dbReference>
<keyword evidence="5" id="KW-0997">Cell inner membrane</keyword>
<gene>
    <name evidence="12" type="ORF">KPS_002300</name>
</gene>
<accession>A0ABY9QZY1</accession>
<evidence type="ECO:0000256" key="5">
    <source>
        <dbReference type="ARBA" id="ARBA00022519"/>
    </source>
</evidence>
<keyword evidence="4" id="KW-1003">Cell membrane</keyword>
<reference evidence="12" key="1">
    <citation type="submission" date="2023-09" db="EMBL/GenBank/DDBJ databases">
        <authorList>
            <consortium name="CW5 consortium"/>
            <person name="Lu C.-W."/>
        </authorList>
    </citation>
    <scope>NUCLEOTIDE SEQUENCE</scope>
    <source>
        <strain evidence="12">KPS</strain>
    </source>
</reference>
<keyword evidence="13" id="KW-1185">Reference proteome</keyword>
<evidence type="ECO:0000256" key="1">
    <source>
        <dbReference type="ARBA" id="ARBA00004429"/>
    </source>
</evidence>
<evidence type="ECO:0000256" key="8">
    <source>
        <dbReference type="ARBA" id="ARBA00023136"/>
    </source>
</evidence>
<dbReference type="RefSeq" id="WP_309540389.1">
    <property type="nucleotide sequence ID" value="NZ_CP133659.1"/>
</dbReference>
<proteinExistence type="inferred from homology"/>
<comment type="subcellular location">
    <subcellularLocation>
        <location evidence="1">Cell inner membrane</location>
        <topology evidence="1">Multi-pass membrane protein</topology>
    </subcellularLocation>
    <subcellularLocation>
        <location evidence="9">Cell membrane</location>
        <topology evidence="9">Multi-pass membrane protein</topology>
    </subcellularLocation>
</comment>
<dbReference type="InterPro" id="IPR037185">
    <property type="entry name" value="EmrE-like"/>
</dbReference>
<evidence type="ECO:0000256" key="7">
    <source>
        <dbReference type="ARBA" id="ARBA00022989"/>
    </source>
</evidence>
<evidence type="ECO:0000256" key="6">
    <source>
        <dbReference type="ARBA" id="ARBA00022692"/>
    </source>
</evidence>
<evidence type="ECO:0000256" key="9">
    <source>
        <dbReference type="RuleBase" id="RU003942"/>
    </source>
</evidence>
<dbReference type="SUPFAM" id="SSF103481">
    <property type="entry name" value="Multidrug resistance efflux transporter EmrE"/>
    <property type="match status" value="1"/>
</dbReference>
<dbReference type="Proteomes" id="UP001180616">
    <property type="component" value="Chromosome"/>
</dbReference>
<evidence type="ECO:0000313" key="13">
    <source>
        <dbReference type="Proteomes" id="UP001180616"/>
    </source>
</evidence>
<keyword evidence="8 11" id="KW-0472">Membrane</keyword>
<protein>
    <recommendedName>
        <fullName evidence="3">Spermidine export protein MdtJ</fullName>
    </recommendedName>
</protein>
<feature type="compositionally biased region" description="Basic and acidic residues" evidence="10">
    <location>
        <begin position="110"/>
        <end position="119"/>
    </location>
</feature>
<evidence type="ECO:0000256" key="4">
    <source>
        <dbReference type="ARBA" id="ARBA00022475"/>
    </source>
</evidence>
<dbReference type="Gene3D" id="1.10.3730.20">
    <property type="match status" value="1"/>
</dbReference>